<sequence>MVEAAPTSRIGVAEEVAMEEHFVWVTTRRIQPGTLEDFERAWRPAGHPPGMRRAFAYWSEDGHEITGVSFWDSKEACDAWRASEAEAQRRAGMAPYVVEERESFCRGGELAIPSGTPG</sequence>
<feature type="domain" description="ABM" evidence="1">
    <location>
        <begin position="24"/>
        <end position="85"/>
    </location>
</feature>
<proteinExistence type="predicted"/>
<dbReference type="Gene3D" id="3.30.70.100">
    <property type="match status" value="1"/>
</dbReference>
<dbReference type="Pfam" id="PF03992">
    <property type="entry name" value="ABM"/>
    <property type="match status" value="1"/>
</dbReference>
<dbReference type="InterPro" id="IPR007138">
    <property type="entry name" value="ABM_dom"/>
</dbReference>
<protein>
    <submittedName>
        <fullName evidence="2">Antibiotic biosynthesis monooxygenase</fullName>
    </submittedName>
</protein>
<dbReference type="EMBL" id="CP115300">
    <property type="protein sequence ID" value="WBO61836.1"/>
    <property type="molecule type" value="Genomic_DNA"/>
</dbReference>
<dbReference type="RefSeq" id="WP_270079791.1">
    <property type="nucleotide sequence ID" value="NZ_CP115300.1"/>
</dbReference>
<name>A0ABY7NUC4_9ACTN</name>
<evidence type="ECO:0000259" key="1">
    <source>
        <dbReference type="Pfam" id="PF03992"/>
    </source>
</evidence>
<dbReference type="InterPro" id="IPR011008">
    <property type="entry name" value="Dimeric_a/b-barrel"/>
</dbReference>
<evidence type="ECO:0000313" key="3">
    <source>
        <dbReference type="Proteomes" id="UP001212326"/>
    </source>
</evidence>
<dbReference type="SUPFAM" id="SSF54909">
    <property type="entry name" value="Dimeric alpha+beta barrel"/>
    <property type="match status" value="1"/>
</dbReference>
<dbReference type="GO" id="GO:0004497">
    <property type="term" value="F:monooxygenase activity"/>
    <property type="evidence" value="ECO:0007669"/>
    <property type="project" value="UniProtKB-KW"/>
</dbReference>
<dbReference type="Proteomes" id="UP001212326">
    <property type="component" value="Chromosome"/>
</dbReference>
<keyword evidence="3" id="KW-1185">Reference proteome</keyword>
<keyword evidence="2" id="KW-0503">Monooxygenase</keyword>
<gene>
    <name evidence="2" type="ORF">O1G22_02755</name>
</gene>
<organism evidence="2 3">
    <name type="scientific">Streptomyces camelliae</name>
    <dbReference type="NCBI Taxonomy" id="3004093"/>
    <lineage>
        <taxon>Bacteria</taxon>
        <taxon>Bacillati</taxon>
        <taxon>Actinomycetota</taxon>
        <taxon>Actinomycetes</taxon>
        <taxon>Kitasatosporales</taxon>
        <taxon>Streptomycetaceae</taxon>
        <taxon>Streptomyces</taxon>
    </lineage>
</organism>
<accession>A0ABY7NUC4</accession>
<reference evidence="2 3" key="1">
    <citation type="submission" date="2022-12" db="EMBL/GenBank/DDBJ databases">
        <authorList>
            <person name="Mo P."/>
        </authorList>
    </citation>
    <scope>NUCLEOTIDE SEQUENCE [LARGE SCALE GENOMIC DNA]</scope>
    <source>
        <strain evidence="2 3">HUAS 2-6</strain>
    </source>
</reference>
<evidence type="ECO:0000313" key="2">
    <source>
        <dbReference type="EMBL" id="WBO61836.1"/>
    </source>
</evidence>
<keyword evidence="2" id="KW-0560">Oxidoreductase</keyword>